<feature type="compositionally biased region" description="Basic and acidic residues" evidence="1">
    <location>
        <begin position="400"/>
        <end position="416"/>
    </location>
</feature>
<evidence type="ECO:0000313" key="3">
    <source>
        <dbReference type="Proteomes" id="UP001458880"/>
    </source>
</evidence>
<dbReference type="PANTHER" id="PTHR45877">
    <property type="entry name" value="E3 UBIQUITIN-PROTEIN LIGASE SIAH2"/>
    <property type="match status" value="1"/>
</dbReference>
<organism evidence="2 3">
    <name type="scientific">Popillia japonica</name>
    <name type="common">Japanese beetle</name>
    <dbReference type="NCBI Taxonomy" id="7064"/>
    <lineage>
        <taxon>Eukaryota</taxon>
        <taxon>Metazoa</taxon>
        <taxon>Ecdysozoa</taxon>
        <taxon>Arthropoda</taxon>
        <taxon>Hexapoda</taxon>
        <taxon>Insecta</taxon>
        <taxon>Pterygota</taxon>
        <taxon>Neoptera</taxon>
        <taxon>Endopterygota</taxon>
        <taxon>Coleoptera</taxon>
        <taxon>Polyphaga</taxon>
        <taxon>Scarabaeiformia</taxon>
        <taxon>Scarabaeidae</taxon>
        <taxon>Rutelinae</taxon>
        <taxon>Popillia</taxon>
    </lineage>
</organism>
<evidence type="ECO:0008006" key="4">
    <source>
        <dbReference type="Google" id="ProtNLM"/>
    </source>
</evidence>
<feature type="compositionally biased region" description="Polar residues" evidence="1">
    <location>
        <begin position="418"/>
        <end position="428"/>
    </location>
</feature>
<dbReference type="Proteomes" id="UP001458880">
    <property type="component" value="Unassembled WGS sequence"/>
</dbReference>
<name>A0AAW1KH05_POPJA</name>
<sequence length="428" mass="48912">MWKYYRLSIFTLSPDIFGYTIITIEIGDIVIDSSSCVASVGRVVFKKTERMASLPDPVLNQLRCYKCKNFLSCRPISVTNKGESICGRCKPEQSVMLAHAYETVAEYFLFPCKNWEQHCAYLLNIKDVMEHEKNCSFGNCCSICCLNPGSLFKPDNKLDLTQSLKFYNIPDEEVLSVLTCTLCGYYLSSCPIHVNSDGYNICHRCYTTKEGKIPLNYIRHKALETILQILLFPCVYRKRGCTKVFRFGYNTDHEKMCSYSRTQKSFSTFTDPNNGKQRGIVETHTGHMFGTITPYSQFFSAQSKVSTDSYPSENVRGVEPLKVVPNEKQERFFNQLLKHRESLQYQWNRNSKIDGSNSPPKMANGVGKPQSDDAAENRDEFSLGKDLALEMKTGKALGRQYKDKHLTETNHHRPYQETKPSPKSNSLD</sequence>
<dbReference type="GO" id="GO:0031624">
    <property type="term" value="F:ubiquitin conjugating enzyme binding"/>
    <property type="evidence" value="ECO:0007669"/>
    <property type="project" value="TreeGrafter"/>
</dbReference>
<feature type="compositionally biased region" description="Polar residues" evidence="1">
    <location>
        <begin position="349"/>
        <end position="359"/>
    </location>
</feature>
<evidence type="ECO:0000313" key="2">
    <source>
        <dbReference type="EMBL" id="KAK9717654.1"/>
    </source>
</evidence>
<dbReference type="PANTHER" id="PTHR45877:SF2">
    <property type="entry name" value="E3 UBIQUITIN-PROTEIN LIGASE SINA-RELATED"/>
    <property type="match status" value="1"/>
</dbReference>
<gene>
    <name evidence="2" type="ORF">QE152_g23618</name>
</gene>
<comment type="caution">
    <text evidence="2">The sequence shown here is derived from an EMBL/GenBank/DDBJ whole genome shotgun (WGS) entry which is preliminary data.</text>
</comment>
<dbReference type="InterPro" id="IPR004162">
    <property type="entry name" value="SINA-like_animal"/>
</dbReference>
<dbReference type="GO" id="GO:0043161">
    <property type="term" value="P:proteasome-mediated ubiquitin-dependent protein catabolic process"/>
    <property type="evidence" value="ECO:0007669"/>
    <property type="project" value="TreeGrafter"/>
</dbReference>
<dbReference type="GO" id="GO:0005737">
    <property type="term" value="C:cytoplasm"/>
    <property type="evidence" value="ECO:0007669"/>
    <property type="project" value="TreeGrafter"/>
</dbReference>
<proteinExistence type="predicted"/>
<protein>
    <recommendedName>
        <fullName evidence="4">E3 ubiquitin-protein ligase</fullName>
    </recommendedName>
</protein>
<dbReference type="Gene3D" id="3.30.40.10">
    <property type="entry name" value="Zinc/RING finger domain, C3HC4 (zinc finger)"/>
    <property type="match status" value="1"/>
</dbReference>
<accession>A0AAW1KH05</accession>
<dbReference type="AlphaFoldDB" id="A0AAW1KH05"/>
<dbReference type="EMBL" id="JASPKY010000237">
    <property type="protein sequence ID" value="KAK9717654.1"/>
    <property type="molecule type" value="Genomic_DNA"/>
</dbReference>
<feature type="region of interest" description="Disordered" evidence="1">
    <location>
        <begin position="349"/>
        <end position="428"/>
    </location>
</feature>
<evidence type="ECO:0000256" key="1">
    <source>
        <dbReference type="SAM" id="MobiDB-lite"/>
    </source>
</evidence>
<feature type="compositionally biased region" description="Basic and acidic residues" evidence="1">
    <location>
        <begin position="375"/>
        <end position="393"/>
    </location>
</feature>
<dbReference type="GO" id="GO:0061630">
    <property type="term" value="F:ubiquitin protein ligase activity"/>
    <property type="evidence" value="ECO:0007669"/>
    <property type="project" value="TreeGrafter"/>
</dbReference>
<keyword evidence="3" id="KW-1185">Reference proteome</keyword>
<reference evidence="2 3" key="1">
    <citation type="journal article" date="2024" name="BMC Genomics">
        <title>De novo assembly and annotation of Popillia japonica's genome with initial clues to its potential as an invasive pest.</title>
        <authorList>
            <person name="Cucini C."/>
            <person name="Boschi S."/>
            <person name="Funari R."/>
            <person name="Cardaioli E."/>
            <person name="Iannotti N."/>
            <person name="Marturano G."/>
            <person name="Paoli F."/>
            <person name="Bruttini M."/>
            <person name="Carapelli A."/>
            <person name="Frati F."/>
            <person name="Nardi F."/>
        </authorList>
    </citation>
    <scope>NUCLEOTIDE SEQUENCE [LARGE SCALE GENOMIC DNA]</scope>
    <source>
        <strain evidence="2">DMR45628</strain>
    </source>
</reference>
<dbReference type="InterPro" id="IPR013083">
    <property type="entry name" value="Znf_RING/FYVE/PHD"/>
</dbReference>
<dbReference type="SUPFAM" id="SSF49599">
    <property type="entry name" value="TRAF domain-like"/>
    <property type="match status" value="1"/>
</dbReference>